<feature type="region of interest" description="Disordered" evidence="1">
    <location>
        <begin position="35"/>
        <end position="90"/>
    </location>
</feature>
<name>A0A6P5ED04_ANACO</name>
<sequence length="140" mass="14553">MCRKNEACALVCTWPADCGPAPGPACAWFARGPRPGTAHGPQPVQGARGLHAARGSRPAARAWPARSEKPARALRPARPTRPARSRGPRVACAARGQRVAWAQGAARVACAARGKRVARALARPARVLRGPRPARGPGAG</sequence>
<organism evidence="2 3">
    <name type="scientific">Ananas comosus</name>
    <name type="common">Pineapple</name>
    <name type="synonym">Ananas ananas</name>
    <dbReference type="NCBI Taxonomy" id="4615"/>
    <lineage>
        <taxon>Eukaryota</taxon>
        <taxon>Viridiplantae</taxon>
        <taxon>Streptophyta</taxon>
        <taxon>Embryophyta</taxon>
        <taxon>Tracheophyta</taxon>
        <taxon>Spermatophyta</taxon>
        <taxon>Magnoliopsida</taxon>
        <taxon>Liliopsida</taxon>
        <taxon>Poales</taxon>
        <taxon>Bromeliaceae</taxon>
        <taxon>Bromelioideae</taxon>
        <taxon>Ananas</taxon>
    </lineage>
</organism>
<feature type="compositionally biased region" description="Low complexity" evidence="1">
    <location>
        <begin position="52"/>
        <end position="65"/>
    </location>
</feature>
<gene>
    <name evidence="3" type="primary">LOC109704935</name>
</gene>
<accession>A0A6P5ED04</accession>
<protein>
    <submittedName>
        <fullName evidence="3">Uncharacterized protein LOC109704935</fullName>
    </submittedName>
</protein>
<proteinExistence type="predicted"/>
<dbReference type="RefSeq" id="XP_020081289.1">
    <property type="nucleotide sequence ID" value="XM_020225700.1"/>
</dbReference>
<keyword evidence="2" id="KW-1185">Reference proteome</keyword>
<reference evidence="2" key="1">
    <citation type="journal article" date="2015" name="Nat. Genet.">
        <title>The pineapple genome and the evolution of CAM photosynthesis.</title>
        <authorList>
            <person name="Ming R."/>
            <person name="VanBuren R."/>
            <person name="Wai C.M."/>
            <person name="Tang H."/>
            <person name="Schatz M.C."/>
            <person name="Bowers J.E."/>
            <person name="Lyons E."/>
            <person name="Wang M.L."/>
            <person name="Chen J."/>
            <person name="Biggers E."/>
            <person name="Zhang J."/>
            <person name="Huang L."/>
            <person name="Zhang L."/>
            <person name="Miao W."/>
            <person name="Zhang J."/>
            <person name="Ye Z."/>
            <person name="Miao C."/>
            <person name="Lin Z."/>
            <person name="Wang H."/>
            <person name="Zhou H."/>
            <person name="Yim W.C."/>
            <person name="Priest H.D."/>
            <person name="Zheng C."/>
            <person name="Woodhouse M."/>
            <person name="Edger P.P."/>
            <person name="Guyot R."/>
            <person name="Guo H.B."/>
            <person name="Guo H."/>
            <person name="Zheng G."/>
            <person name="Singh R."/>
            <person name="Sharma A."/>
            <person name="Min X."/>
            <person name="Zheng Y."/>
            <person name="Lee H."/>
            <person name="Gurtowski J."/>
            <person name="Sedlazeck F.J."/>
            <person name="Harkess A."/>
            <person name="McKain M.R."/>
            <person name="Liao Z."/>
            <person name="Fang J."/>
            <person name="Liu J."/>
            <person name="Zhang X."/>
            <person name="Zhang Q."/>
            <person name="Hu W."/>
            <person name="Qin Y."/>
            <person name="Wang K."/>
            <person name="Chen L.Y."/>
            <person name="Shirley N."/>
            <person name="Lin Y.R."/>
            <person name="Liu L.Y."/>
            <person name="Hernandez A.G."/>
            <person name="Wright C.L."/>
            <person name="Bulone V."/>
            <person name="Tuskan G.A."/>
            <person name="Heath K."/>
            <person name="Zee F."/>
            <person name="Moore P.H."/>
            <person name="Sunkar R."/>
            <person name="Leebens-Mack J.H."/>
            <person name="Mockler T."/>
            <person name="Bennetzen J.L."/>
            <person name="Freeling M."/>
            <person name="Sankoff D."/>
            <person name="Paterson A.H."/>
            <person name="Zhu X."/>
            <person name="Yang X."/>
            <person name="Smith J.A."/>
            <person name="Cushman J.C."/>
            <person name="Paull R.E."/>
            <person name="Yu Q."/>
        </authorList>
    </citation>
    <scope>NUCLEOTIDE SEQUENCE [LARGE SCALE GENOMIC DNA]</scope>
    <source>
        <strain evidence="2">cv. F153</strain>
    </source>
</reference>
<dbReference type="Proteomes" id="UP000515123">
    <property type="component" value="Unplaced"/>
</dbReference>
<reference evidence="3" key="2">
    <citation type="submission" date="2025-08" db="UniProtKB">
        <authorList>
            <consortium name="RefSeq"/>
        </authorList>
    </citation>
    <scope>IDENTIFICATION</scope>
    <source>
        <tissue evidence="3">Leaf</tissue>
    </source>
</reference>
<dbReference type="AlphaFoldDB" id="A0A6P5ED04"/>
<dbReference type="GeneID" id="109704935"/>
<evidence type="ECO:0000313" key="2">
    <source>
        <dbReference type="Proteomes" id="UP000515123"/>
    </source>
</evidence>
<evidence type="ECO:0000313" key="3">
    <source>
        <dbReference type="RefSeq" id="XP_020081289.1"/>
    </source>
</evidence>
<evidence type="ECO:0000256" key="1">
    <source>
        <dbReference type="SAM" id="MobiDB-lite"/>
    </source>
</evidence>